<dbReference type="AlphaFoldDB" id="A0A9P9DNV1"/>
<evidence type="ECO:0000256" key="1">
    <source>
        <dbReference type="SAM" id="MobiDB-lite"/>
    </source>
</evidence>
<sequence length="268" mass="30814">MNHVMPDLSNDPLIGDDPHWVYDTSQQPRFVGDPENHRQKGHRPKRWGFAIVRTAYGPGSDEQFRHALGLIGRIAQAYTDQDALCIKWKLERAKEDIPWELADLPLTVDTRPNEEPLRRFENDVLEDAAQLQDASVATVREYFRNWIVEKGGATNIGDIRFNSCILLDAEALTQLATAPADFPAPGTKVFRSSYWVKMVDEAPKPDEAFRCRLYREHGLVEYWFRRNYTRRAAIEIVTGRDPDDPSILYYGRIRKPGSNFESLLLPPM</sequence>
<keyword evidence="3" id="KW-1185">Reference proteome</keyword>
<organism evidence="2 3">
    <name type="scientific">Dactylonectria macrodidyma</name>
    <dbReference type="NCBI Taxonomy" id="307937"/>
    <lineage>
        <taxon>Eukaryota</taxon>
        <taxon>Fungi</taxon>
        <taxon>Dikarya</taxon>
        <taxon>Ascomycota</taxon>
        <taxon>Pezizomycotina</taxon>
        <taxon>Sordariomycetes</taxon>
        <taxon>Hypocreomycetidae</taxon>
        <taxon>Hypocreales</taxon>
        <taxon>Nectriaceae</taxon>
        <taxon>Dactylonectria</taxon>
    </lineage>
</organism>
<evidence type="ECO:0000313" key="2">
    <source>
        <dbReference type="EMBL" id="KAH7122920.1"/>
    </source>
</evidence>
<dbReference type="Proteomes" id="UP000738349">
    <property type="component" value="Unassembled WGS sequence"/>
</dbReference>
<accession>A0A9P9DNV1</accession>
<gene>
    <name evidence="2" type="ORF">EDB81DRAFT_913004</name>
</gene>
<comment type="caution">
    <text evidence="2">The sequence shown here is derived from an EMBL/GenBank/DDBJ whole genome shotgun (WGS) entry which is preliminary data.</text>
</comment>
<dbReference type="EMBL" id="JAGMUV010000023">
    <property type="protein sequence ID" value="KAH7122920.1"/>
    <property type="molecule type" value="Genomic_DNA"/>
</dbReference>
<proteinExistence type="predicted"/>
<feature type="region of interest" description="Disordered" evidence="1">
    <location>
        <begin position="24"/>
        <end position="44"/>
    </location>
</feature>
<name>A0A9P9DNV1_9HYPO</name>
<reference evidence="2" key="1">
    <citation type="journal article" date="2021" name="Nat. Commun.">
        <title>Genetic determinants of endophytism in the Arabidopsis root mycobiome.</title>
        <authorList>
            <person name="Mesny F."/>
            <person name="Miyauchi S."/>
            <person name="Thiergart T."/>
            <person name="Pickel B."/>
            <person name="Atanasova L."/>
            <person name="Karlsson M."/>
            <person name="Huettel B."/>
            <person name="Barry K.W."/>
            <person name="Haridas S."/>
            <person name="Chen C."/>
            <person name="Bauer D."/>
            <person name="Andreopoulos W."/>
            <person name="Pangilinan J."/>
            <person name="LaButti K."/>
            <person name="Riley R."/>
            <person name="Lipzen A."/>
            <person name="Clum A."/>
            <person name="Drula E."/>
            <person name="Henrissat B."/>
            <person name="Kohler A."/>
            <person name="Grigoriev I.V."/>
            <person name="Martin F.M."/>
            <person name="Hacquard S."/>
        </authorList>
    </citation>
    <scope>NUCLEOTIDE SEQUENCE</scope>
    <source>
        <strain evidence="2">MPI-CAGE-AT-0147</strain>
    </source>
</reference>
<protein>
    <submittedName>
        <fullName evidence="2">Uncharacterized protein</fullName>
    </submittedName>
</protein>
<dbReference type="OrthoDB" id="6499973at2759"/>
<evidence type="ECO:0000313" key="3">
    <source>
        <dbReference type="Proteomes" id="UP000738349"/>
    </source>
</evidence>